<dbReference type="SUPFAM" id="SSF46785">
    <property type="entry name" value="Winged helix' DNA-binding domain"/>
    <property type="match status" value="1"/>
</dbReference>
<dbReference type="InterPro" id="IPR036390">
    <property type="entry name" value="WH_DNA-bd_sf"/>
</dbReference>
<reference evidence="6 7" key="1">
    <citation type="submission" date="2021-04" db="EMBL/GenBank/DDBJ databases">
        <authorList>
            <person name="Vanwijnsberghe S."/>
        </authorList>
    </citation>
    <scope>NUCLEOTIDE SEQUENCE [LARGE SCALE GENOMIC DNA]</scope>
    <source>
        <strain evidence="6 7">LMG 32171</strain>
    </source>
</reference>
<organism evidence="6 7">
    <name type="scientific">Paraburkholderia gardini</name>
    <dbReference type="NCBI Taxonomy" id="2823469"/>
    <lineage>
        <taxon>Bacteria</taxon>
        <taxon>Pseudomonadati</taxon>
        <taxon>Pseudomonadota</taxon>
        <taxon>Betaproteobacteria</taxon>
        <taxon>Burkholderiales</taxon>
        <taxon>Burkholderiaceae</taxon>
        <taxon>Paraburkholderia</taxon>
    </lineage>
</organism>
<evidence type="ECO:0000313" key="6">
    <source>
        <dbReference type="EMBL" id="CAG4923241.1"/>
    </source>
</evidence>
<evidence type="ECO:0000259" key="5">
    <source>
        <dbReference type="PROSITE" id="PS50931"/>
    </source>
</evidence>
<dbReference type="SUPFAM" id="SSF53850">
    <property type="entry name" value="Periplasmic binding protein-like II"/>
    <property type="match status" value="1"/>
</dbReference>
<dbReference type="Pfam" id="PF00126">
    <property type="entry name" value="HTH_1"/>
    <property type="match status" value="1"/>
</dbReference>
<gene>
    <name evidence="6" type="primary">dmlR_27</name>
    <name evidence="6" type="ORF">R54767_04976</name>
</gene>
<dbReference type="InterPro" id="IPR005119">
    <property type="entry name" value="LysR_subst-bd"/>
</dbReference>
<dbReference type="PANTHER" id="PTHR30537">
    <property type="entry name" value="HTH-TYPE TRANSCRIPTIONAL REGULATOR"/>
    <property type="match status" value="1"/>
</dbReference>
<evidence type="ECO:0000256" key="2">
    <source>
        <dbReference type="ARBA" id="ARBA00023015"/>
    </source>
</evidence>
<dbReference type="PROSITE" id="PS50931">
    <property type="entry name" value="HTH_LYSR"/>
    <property type="match status" value="1"/>
</dbReference>
<dbReference type="Gene3D" id="3.40.190.290">
    <property type="match status" value="1"/>
</dbReference>
<dbReference type="InterPro" id="IPR036388">
    <property type="entry name" value="WH-like_DNA-bd_sf"/>
</dbReference>
<dbReference type="PANTHER" id="PTHR30537:SF5">
    <property type="entry name" value="HTH-TYPE TRANSCRIPTIONAL ACTIVATOR TTDR-RELATED"/>
    <property type="match status" value="1"/>
</dbReference>
<keyword evidence="4" id="KW-0804">Transcription</keyword>
<comment type="similarity">
    <text evidence="1">Belongs to the LysR transcriptional regulatory family.</text>
</comment>
<evidence type="ECO:0000256" key="4">
    <source>
        <dbReference type="ARBA" id="ARBA00023163"/>
    </source>
</evidence>
<dbReference type="EMBL" id="CAJQYY010000040">
    <property type="protein sequence ID" value="CAG4923241.1"/>
    <property type="molecule type" value="Genomic_DNA"/>
</dbReference>
<comment type="caution">
    <text evidence="6">The sequence shown here is derived from an EMBL/GenBank/DDBJ whole genome shotgun (WGS) entry which is preliminary data.</text>
</comment>
<dbReference type="CDD" id="cd08422">
    <property type="entry name" value="PBP2_CrgA_like"/>
    <property type="match status" value="1"/>
</dbReference>
<dbReference type="Proteomes" id="UP000789752">
    <property type="component" value="Unassembled WGS sequence"/>
</dbReference>
<keyword evidence="2" id="KW-0805">Transcription regulation</keyword>
<feature type="domain" description="HTH lysR-type" evidence="5">
    <location>
        <begin position="1"/>
        <end position="57"/>
    </location>
</feature>
<dbReference type="Pfam" id="PF03466">
    <property type="entry name" value="LysR_substrate"/>
    <property type="match status" value="1"/>
</dbReference>
<dbReference type="InterPro" id="IPR058163">
    <property type="entry name" value="LysR-type_TF_proteobact-type"/>
</dbReference>
<proteinExistence type="inferred from homology"/>
<evidence type="ECO:0000256" key="3">
    <source>
        <dbReference type="ARBA" id="ARBA00023125"/>
    </source>
</evidence>
<name>A0ABN7QTX2_9BURK</name>
<sequence>MLKDLEVFVAVVEAGNFSTAARELDVAVSSVTRRIDGLEAELGRPLFRRGTRRLVLTDAGQHFLGTARNVLLELTEARDFLSSSDAEPRGVLTIAAPSAFGRRHIAPAVRSFLMKYPHMKVDLQLSDKVIDLSVERVDLAIRIGRLTDGDLVATRLAPLRRLVCAAPAYLEKAGRPGTLRELVDHECLTVSSKPTPPGWWTFPGLNRGAPLPVSGRLQCDDTETLLDAAVAGLGVVHLASWLVGDCLHEGRLVSLFSSDDGNAVKDAPAIYAVRLPGRSHVTRARLFLEHIRGHIGDPPYWDRPLPRCA</sequence>
<protein>
    <submittedName>
        <fullName evidence="6">HTH-type transcriptional regulator DmlR</fullName>
    </submittedName>
</protein>
<dbReference type="RefSeq" id="WP_228983522.1">
    <property type="nucleotide sequence ID" value="NZ_CAJQYY010000040.1"/>
</dbReference>
<accession>A0ABN7QTX2</accession>
<dbReference type="Gene3D" id="1.10.10.10">
    <property type="entry name" value="Winged helix-like DNA-binding domain superfamily/Winged helix DNA-binding domain"/>
    <property type="match status" value="1"/>
</dbReference>
<keyword evidence="3" id="KW-0238">DNA-binding</keyword>
<evidence type="ECO:0000256" key="1">
    <source>
        <dbReference type="ARBA" id="ARBA00009437"/>
    </source>
</evidence>
<dbReference type="InterPro" id="IPR000847">
    <property type="entry name" value="LysR_HTH_N"/>
</dbReference>
<keyword evidence="7" id="KW-1185">Reference proteome</keyword>
<evidence type="ECO:0000313" key="7">
    <source>
        <dbReference type="Proteomes" id="UP000789752"/>
    </source>
</evidence>